<gene>
    <name evidence="2" type="ORF">CUC53_04945</name>
</gene>
<name>A0A2H9U774_9GAMM</name>
<proteinExistence type="predicted"/>
<dbReference type="Proteomes" id="UP000235861">
    <property type="component" value="Unassembled WGS sequence"/>
</dbReference>
<keyword evidence="1" id="KW-0812">Transmembrane</keyword>
<dbReference type="RefSeq" id="WP_100293121.1">
    <property type="nucleotide sequence ID" value="NZ_PGGC01000044.1"/>
</dbReference>
<dbReference type="Pfam" id="PF16357">
    <property type="entry name" value="PepSY_TM_like_2"/>
    <property type="match status" value="1"/>
</dbReference>
<reference evidence="2 3" key="1">
    <citation type="submission" date="2017-11" db="EMBL/GenBank/DDBJ databases">
        <title>Draft genome sequence of environmental isolate Aeromonas cavernicola sp. nov. MDC 2508.</title>
        <authorList>
            <person name="Colston S.M."/>
            <person name="Navarro A."/>
            <person name="Martinez-Murcia A.J."/>
            <person name="Graf J."/>
        </authorList>
    </citation>
    <scope>NUCLEOTIDE SEQUENCE [LARGE SCALE GENOMIC DNA]</scope>
    <source>
        <strain evidence="2 3">MDC 2508</strain>
    </source>
</reference>
<comment type="caution">
    <text evidence="2">The sequence shown here is derived from an EMBL/GenBank/DDBJ whole genome shotgun (WGS) entry which is preliminary data.</text>
</comment>
<keyword evidence="1" id="KW-1133">Transmembrane helix</keyword>
<dbReference type="PANTHER" id="PTHR40115:SF1">
    <property type="entry name" value="INNER MEMBRANE PROTEIN WITH PEPSY TM HELIX"/>
    <property type="match status" value="1"/>
</dbReference>
<feature type="transmembrane region" description="Helical" evidence="1">
    <location>
        <begin position="156"/>
        <end position="177"/>
    </location>
</feature>
<accession>A0A2H9U774</accession>
<feature type="transmembrane region" description="Helical" evidence="1">
    <location>
        <begin position="189"/>
        <end position="207"/>
    </location>
</feature>
<dbReference type="EMBL" id="PGGC01000044">
    <property type="protein sequence ID" value="PJG59885.1"/>
    <property type="molecule type" value="Genomic_DNA"/>
</dbReference>
<dbReference type="PANTHER" id="PTHR40115">
    <property type="entry name" value="INNER MEMBRANE PROTEIN WITH PEPSY TM HELIX"/>
    <property type="match status" value="1"/>
</dbReference>
<keyword evidence="1" id="KW-0472">Membrane</keyword>
<dbReference type="InterPro" id="IPR032307">
    <property type="entry name" value="PepSY_TM-like_2"/>
</dbReference>
<dbReference type="AlphaFoldDB" id="A0A2H9U774"/>
<evidence type="ECO:0000313" key="2">
    <source>
        <dbReference type="EMBL" id="PJG59885.1"/>
    </source>
</evidence>
<evidence type="ECO:0000313" key="3">
    <source>
        <dbReference type="Proteomes" id="UP000235861"/>
    </source>
</evidence>
<keyword evidence="3" id="KW-1185">Reference proteome</keyword>
<evidence type="ECO:0000256" key="1">
    <source>
        <dbReference type="SAM" id="Phobius"/>
    </source>
</evidence>
<organism evidence="2 3">
    <name type="scientific">Aeromonas cavernicola</name>
    <dbReference type="NCBI Taxonomy" id="1006623"/>
    <lineage>
        <taxon>Bacteria</taxon>
        <taxon>Pseudomonadati</taxon>
        <taxon>Pseudomonadota</taxon>
        <taxon>Gammaproteobacteria</taxon>
        <taxon>Aeromonadales</taxon>
        <taxon>Aeromonadaceae</taxon>
        <taxon>Aeromonas</taxon>
    </lineage>
</organism>
<dbReference type="OrthoDB" id="5587162at2"/>
<protein>
    <submittedName>
        <fullName evidence="2">Peptidase</fullName>
    </submittedName>
</protein>
<sequence>MLKHRRIPLHNNKWVRRIHAWAGFATLVLMLIYGITGLWLQHRAVLPIPGPHTDKSSELITLTQPLASPDALKALLQQRYPDNFEQSRTMLTPAQTLPTPTGELTLPARWEIRGASLSQTVAASYVAGTLQVRTELQQANFAASLNRLHRGMGTGLGWQLFGDLAAIALLLLALTSLFMWTKLHGHPRIVILIGTAGALGTLLFALWG</sequence>
<feature type="transmembrane region" description="Helical" evidence="1">
    <location>
        <begin position="21"/>
        <end position="40"/>
    </location>
</feature>